<dbReference type="EMBL" id="PTIX01000001">
    <property type="protein sequence ID" value="PPK70983.1"/>
    <property type="molecule type" value="Genomic_DNA"/>
</dbReference>
<feature type="region of interest" description="Disordered" evidence="1">
    <location>
        <begin position="164"/>
        <end position="215"/>
    </location>
</feature>
<reference evidence="3 4" key="1">
    <citation type="submission" date="2018-02" db="EMBL/GenBank/DDBJ databases">
        <title>Genomic Encyclopedia of Archaeal and Bacterial Type Strains, Phase II (KMG-II): from individual species to whole genera.</title>
        <authorList>
            <person name="Goeker M."/>
        </authorList>
    </citation>
    <scope>NUCLEOTIDE SEQUENCE [LARGE SCALE GENOMIC DNA]</scope>
    <source>
        <strain evidence="3 4">YU 961-1</strain>
    </source>
</reference>
<feature type="transmembrane region" description="Helical" evidence="2">
    <location>
        <begin position="43"/>
        <end position="63"/>
    </location>
</feature>
<evidence type="ECO:0000256" key="2">
    <source>
        <dbReference type="SAM" id="Phobius"/>
    </source>
</evidence>
<proteinExistence type="predicted"/>
<sequence length="215" mass="20715">MAEQTTGQHDAPTGQPGESGAWGAPASFAPPAGKPRWTWQKTAAAAAIAAGIAAAGGFAVYAASGATADSSNSRGGPGGMGGMGGGMGGRGGAGGLMNALHGEYVVAAEDGSYQTKVMQTGEVTAVSDTSVTAKSADGYTKTYTIDSDTVKSAIENGDTVTIVATPSGGTAKADSVSERGTGGGPDGGMGPGGADGGQQGVMPRRDDTDSAPPTQ</sequence>
<dbReference type="Proteomes" id="UP000239203">
    <property type="component" value="Unassembled WGS sequence"/>
</dbReference>
<gene>
    <name evidence="3" type="ORF">CLV40_101169</name>
</gene>
<keyword evidence="2" id="KW-1133">Transmembrane helix</keyword>
<dbReference type="RefSeq" id="WP_245930916.1">
    <property type="nucleotide sequence ID" value="NZ_CP154825.1"/>
</dbReference>
<evidence type="ECO:0000313" key="4">
    <source>
        <dbReference type="Proteomes" id="UP000239203"/>
    </source>
</evidence>
<accession>A0A2S6H0I3</accession>
<evidence type="ECO:0000313" key="3">
    <source>
        <dbReference type="EMBL" id="PPK70983.1"/>
    </source>
</evidence>
<feature type="compositionally biased region" description="Gly residues" evidence="1">
    <location>
        <begin position="180"/>
        <end position="199"/>
    </location>
</feature>
<dbReference type="AlphaFoldDB" id="A0A2S6H0I3"/>
<organism evidence="3 4">
    <name type="scientific">Actinokineospora auranticolor</name>
    <dbReference type="NCBI Taxonomy" id="155976"/>
    <lineage>
        <taxon>Bacteria</taxon>
        <taxon>Bacillati</taxon>
        <taxon>Actinomycetota</taxon>
        <taxon>Actinomycetes</taxon>
        <taxon>Pseudonocardiales</taxon>
        <taxon>Pseudonocardiaceae</taxon>
        <taxon>Actinokineospora</taxon>
    </lineage>
</organism>
<keyword evidence="2" id="KW-0472">Membrane</keyword>
<evidence type="ECO:0008006" key="5">
    <source>
        <dbReference type="Google" id="ProtNLM"/>
    </source>
</evidence>
<keyword evidence="2" id="KW-0812">Transmembrane</keyword>
<protein>
    <recommendedName>
        <fullName evidence="5">DUF5666 domain-containing protein</fullName>
    </recommendedName>
</protein>
<comment type="caution">
    <text evidence="3">The sequence shown here is derived from an EMBL/GenBank/DDBJ whole genome shotgun (WGS) entry which is preliminary data.</text>
</comment>
<evidence type="ECO:0000256" key="1">
    <source>
        <dbReference type="SAM" id="MobiDB-lite"/>
    </source>
</evidence>
<feature type="region of interest" description="Disordered" evidence="1">
    <location>
        <begin position="1"/>
        <end position="35"/>
    </location>
</feature>
<name>A0A2S6H0I3_9PSEU</name>
<keyword evidence="4" id="KW-1185">Reference proteome</keyword>